<dbReference type="EMBL" id="LN899822">
    <property type="protein sequence ID" value="CUV62408.1"/>
    <property type="molecule type" value="Genomic_DNA"/>
</dbReference>
<organism evidence="1">
    <name type="scientific">Ralstonia solanacearum</name>
    <name type="common">Pseudomonas solanacearum</name>
    <dbReference type="NCBI Taxonomy" id="305"/>
    <lineage>
        <taxon>Bacteria</taxon>
        <taxon>Pseudomonadati</taxon>
        <taxon>Pseudomonadota</taxon>
        <taxon>Betaproteobacteria</taxon>
        <taxon>Burkholderiales</taxon>
        <taxon>Burkholderiaceae</taxon>
        <taxon>Ralstonia</taxon>
        <taxon>Ralstonia solanacearum species complex</taxon>
    </lineage>
</organism>
<sequence length="153" mass="16229">MRMTVEFTASAQPVAQLPVEETVAVVFCLTASLRASVIAADRSSEALRARCVAIRPENDGTAMTMRIDSTASPTSSSGSVTPRQDGFPERGGMNVLCMGYFQQLEAPPEAVLLPVFDRPSVPHAASLEDWLPVGVAFSVYAGGAVVTAVKLNW</sequence>
<evidence type="ECO:0000313" key="3">
    <source>
        <dbReference type="EMBL" id="CUV42453.1"/>
    </source>
</evidence>
<protein>
    <submittedName>
        <fullName evidence="1">Uncharacterized protein</fullName>
    </submittedName>
</protein>
<evidence type="ECO:0000313" key="2">
    <source>
        <dbReference type="EMBL" id="CUV33655.1"/>
    </source>
</evidence>
<dbReference type="AlphaFoldDB" id="A0A0S4URX9"/>
<dbReference type="EMBL" id="LN899826">
    <property type="protein sequence ID" value="CUV42453.1"/>
    <property type="molecule type" value="Genomic_DNA"/>
</dbReference>
<gene>
    <name evidence="4" type="ORF">RD1301_v1_2310007</name>
    <name evidence="1" type="ORF">RUN1744_v1_690057</name>
    <name evidence="2" type="ORF">TD1301_v1_520010</name>
    <name evidence="3" type="ORF">TF3108_v1_1250057</name>
</gene>
<proteinExistence type="predicted"/>
<name>A0A0S4URX9_RALSL</name>
<reference evidence="1" key="1">
    <citation type="submission" date="2015-10" db="EMBL/GenBank/DDBJ databases">
        <authorList>
            <person name="Gilbert D.G."/>
        </authorList>
    </citation>
    <scope>NUCLEOTIDE SEQUENCE</scope>
    <source>
        <strain evidence="1">Phyl III-seqv23</strain>
    </source>
</reference>
<evidence type="ECO:0000313" key="4">
    <source>
        <dbReference type="EMBL" id="CUV62408.1"/>
    </source>
</evidence>
<dbReference type="EMBL" id="LN899823">
    <property type="protein sequence ID" value="CUV24681.1"/>
    <property type="molecule type" value="Genomic_DNA"/>
</dbReference>
<evidence type="ECO:0000313" key="1">
    <source>
        <dbReference type="EMBL" id="CUV24681.1"/>
    </source>
</evidence>
<dbReference type="EMBL" id="LN899825">
    <property type="protein sequence ID" value="CUV33655.1"/>
    <property type="molecule type" value="Genomic_DNA"/>
</dbReference>
<accession>A0A0S4URX9</accession>